<keyword evidence="3" id="KW-0804">Transcription</keyword>
<evidence type="ECO:0000313" key="8">
    <source>
        <dbReference type="Proteomes" id="UP000179807"/>
    </source>
</evidence>
<dbReference type="PANTHER" id="PTHR10270:SF161">
    <property type="entry name" value="SEX-DETERMINING REGION Y PROTEIN"/>
    <property type="match status" value="1"/>
</dbReference>
<dbReference type="InterPro" id="IPR009071">
    <property type="entry name" value="HMG_box_dom"/>
</dbReference>
<dbReference type="VEuPathDB" id="TrichDB:TRFO_02664"/>
<dbReference type="Proteomes" id="UP000179807">
    <property type="component" value="Unassembled WGS sequence"/>
</dbReference>
<dbReference type="GO" id="GO:0000978">
    <property type="term" value="F:RNA polymerase II cis-regulatory region sequence-specific DNA binding"/>
    <property type="evidence" value="ECO:0007669"/>
    <property type="project" value="TreeGrafter"/>
</dbReference>
<dbReference type="CDD" id="cd01389">
    <property type="entry name" value="HMG-box_ROX1-like"/>
    <property type="match status" value="1"/>
</dbReference>
<keyword evidence="2 4" id="KW-0238">DNA-binding</keyword>
<reference evidence="7" key="1">
    <citation type="submission" date="2016-10" db="EMBL/GenBank/DDBJ databases">
        <authorList>
            <person name="Benchimol M."/>
            <person name="Almeida L.G."/>
            <person name="Vasconcelos A.T."/>
            <person name="Perreira-Neves A."/>
            <person name="Rosa I.A."/>
            <person name="Tasca T."/>
            <person name="Bogo M.R."/>
            <person name="de Souza W."/>
        </authorList>
    </citation>
    <scope>NUCLEOTIDE SEQUENCE [LARGE SCALE GENOMIC DNA]</scope>
    <source>
        <strain evidence="7">K</strain>
    </source>
</reference>
<dbReference type="InterPro" id="IPR036910">
    <property type="entry name" value="HMG_box_dom_sf"/>
</dbReference>
<dbReference type="SUPFAM" id="SSF47095">
    <property type="entry name" value="HMG-box"/>
    <property type="match status" value="1"/>
</dbReference>
<gene>
    <name evidence="7" type="ORF">TRFO_02664</name>
</gene>
<keyword evidence="8" id="KW-1185">Reference proteome</keyword>
<evidence type="ECO:0000259" key="6">
    <source>
        <dbReference type="PROSITE" id="PS50118"/>
    </source>
</evidence>
<protein>
    <submittedName>
        <fullName evidence="7">HMG box family protein</fullName>
    </submittedName>
</protein>
<dbReference type="PRINTS" id="PR00886">
    <property type="entry name" value="HIGHMOBLTY12"/>
</dbReference>
<evidence type="ECO:0000313" key="7">
    <source>
        <dbReference type="EMBL" id="OHT16416.1"/>
    </source>
</evidence>
<dbReference type="Pfam" id="PF00505">
    <property type="entry name" value="HMG_box"/>
    <property type="match status" value="1"/>
</dbReference>
<dbReference type="GO" id="GO:0005634">
    <property type="term" value="C:nucleus"/>
    <property type="evidence" value="ECO:0007669"/>
    <property type="project" value="UniProtKB-UniRule"/>
</dbReference>
<name>A0A1J4KZX2_9EUKA</name>
<evidence type="ECO:0000256" key="1">
    <source>
        <dbReference type="ARBA" id="ARBA00023015"/>
    </source>
</evidence>
<feature type="region of interest" description="Disordered" evidence="5">
    <location>
        <begin position="1"/>
        <end position="38"/>
    </location>
</feature>
<proteinExistence type="predicted"/>
<dbReference type="PROSITE" id="PS50118">
    <property type="entry name" value="HMG_BOX_2"/>
    <property type="match status" value="1"/>
</dbReference>
<evidence type="ECO:0000256" key="4">
    <source>
        <dbReference type="PROSITE-ProRule" id="PRU00267"/>
    </source>
</evidence>
<comment type="caution">
    <text evidence="7">The sequence shown here is derived from an EMBL/GenBank/DDBJ whole genome shotgun (WGS) entry which is preliminary data.</text>
</comment>
<feature type="DNA-binding region" description="HMG box" evidence="4">
    <location>
        <begin position="34"/>
        <end position="102"/>
    </location>
</feature>
<dbReference type="Gene3D" id="1.10.30.10">
    <property type="entry name" value="High mobility group box domain"/>
    <property type="match status" value="1"/>
</dbReference>
<evidence type="ECO:0000256" key="5">
    <source>
        <dbReference type="SAM" id="MobiDB-lite"/>
    </source>
</evidence>
<dbReference type="FunFam" id="1.10.30.10:FF:000041">
    <property type="entry name" value="HMG box family protein"/>
    <property type="match status" value="1"/>
</dbReference>
<organism evidence="7 8">
    <name type="scientific">Tritrichomonas foetus</name>
    <dbReference type="NCBI Taxonomy" id="1144522"/>
    <lineage>
        <taxon>Eukaryota</taxon>
        <taxon>Metamonada</taxon>
        <taxon>Parabasalia</taxon>
        <taxon>Tritrichomonadida</taxon>
        <taxon>Tritrichomonadidae</taxon>
        <taxon>Tritrichomonas</taxon>
    </lineage>
</organism>
<dbReference type="GO" id="GO:0030154">
    <property type="term" value="P:cell differentiation"/>
    <property type="evidence" value="ECO:0007669"/>
    <property type="project" value="TreeGrafter"/>
</dbReference>
<dbReference type="RefSeq" id="XP_068369552.1">
    <property type="nucleotide sequence ID" value="XM_068490826.1"/>
</dbReference>
<dbReference type="EMBL" id="MLAK01000111">
    <property type="protein sequence ID" value="OHT16416.1"/>
    <property type="molecule type" value="Genomic_DNA"/>
</dbReference>
<evidence type="ECO:0000256" key="3">
    <source>
        <dbReference type="ARBA" id="ARBA00023163"/>
    </source>
</evidence>
<evidence type="ECO:0000256" key="2">
    <source>
        <dbReference type="ARBA" id="ARBA00023125"/>
    </source>
</evidence>
<dbReference type="InterPro" id="IPR050140">
    <property type="entry name" value="SRY-related_HMG-box_TF-like"/>
</dbReference>
<keyword evidence="1" id="KW-0805">Transcription regulation</keyword>
<accession>A0A1J4KZX2</accession>
<dbReference type="AlphaFoldDB" id="A0A1J4KZX2"/>
<dbReference type="OrthoDB" id="6247875at2759"/>
<dbReference type="GeneID" id="94825530"/>
<dbReference type="GO" id="GO:0001228">
    <property type="term" value="F:DNA-binding transcription activator activity, RNA polymerase II-specific"/>
    <property type="evidence" value="ECO:0007669"/>
    <property type="project" value="TreeGrafter"/>
</dbReference>
<dbReference type="PANTHER" id="PTHR10270">
    <property type="entry name" value="SOX TRANSCRIPTION FACTOR"/>
    <property type="match status" value="1"/>
</dbReference>
<feature type="domain" description="HMG box" evidence="6">
    <location>
        <begin position="34"/>
        <end position="102"/>
    </location>
</feature>
<keyword evidence="4" id="KW-0539">Nucleus</keyword>
<sequence>MYPNTGYDPNAAQWAAQSTEPDRTAADLDEGDNSHRPPNAFILYSQAMRSEARQQNPSLSNTEVSRILGKMWKEVPNEIKLQYKQKAAKLQEEFKKTHPDYTYRKARRKRALNELLTKSTQGYTGMQFISGNPMDQMQFMQMMQQSQNMGGAGFQMGAAGQMGAGQMGAAQMGQQGQQPMMQGYPGMQMMGGMPGATPGMPGMDQQMPQMQMYGQMGQFPGK</sequence>
<dbReference type="SMART" id="SM00398">
    <property type="entry name" value="HMG"/>
    <property type="match status" value="1"/>
</dbReference>